<comment type="caution">
    <text evidence="6">The sequence shown here is derived from an EMBL/GenBank/DDBJ whole genome shotgun (WGS) entry which is preliminary data.</text>
</comment>
<dbReference type="OrthoDB" id="9801938at2"/>
<dbReference type="GO" id="GO:0009396">
    <property type="term" value="P:folic acid-containing compound biosynthetic process"/>
    <property type="evidence" value="ECO:0007669"/>
    <property type="project" value="TreeGrafter"/>
</dbReference>
<dbReference type="PANTHER" id="PTHR23407:SF1">
    <property type="entry name" value="5-FORMYLTETRAHYDROFOLATE CYCLO-LIGASE"/>
    <property type="match status" value="1"/>
</dbReference>
<accession>A0A178MME3</accession>
<organism evidence="6 7">
    <name type="scientific">Magnetospirillum moscoviense</name>
    <dbReference type="NCBI Taxonomy" id="1437059"/>
    <lineage>
        <taxon>Bacteria</taxon>
        <taxon>Pseudomonadati</taxon>
        <taxon>Pseudomonadota</taxon>
        <taxon>Alphaproteobacteria</taxon>
        <taxon>Rhodospirillales</taxon>
        <taxon>Rhodospirillaceae</taxon>
        <taxon>Magnetospirillum</taxon>
    </lineage>
</organism>
<evidence type="ECO:0000313" key="6">
    <source>
        <dbReference type="EMBL" id="OAN49836.1"/>
    </source>
</evidence>
<keyword evidence="5" id="KW-0479">Metal-binding</keyword>
<keyword evidence="7" id="KW-1185">Reference proteome</keyword>
<dbReference type="STRING" id="1437059.A6A05_12995"/>
<dbReference type="GO" id="GO:0046872">
    <property type="term" value="F:metal ion binding"/>
    <property type="evidence" value="ECO:0007669"/>
    <property type="project" value="UniProtKB-KW"/>
</dbReference>
<dbReference type="InterPro" id="IPR024185">
    <property type="entry name" value="FTHF_cligase-like_sf"/>
</dbReference>
<dbReference type="NCBIfam" id="TIGR02727">
    <property type="entry name" value="MTHFS_bact"/>
    <property type="match status" value="1"/>
</dbReference>
<keyword evidence="2 4" id="KW-0547">Nucleotide-binding</keyword>
<evidence type="ECO:0000256" key="1">
    <source>
        <dbReference type="ARBA" id="ARBA00010638"/>
    </source>
</evidence>
<dbReference type="InterPro" id="IPR002698">
    <property type="entry name" value="FTHF_cligase"/>
</dbReference>
<protein>
    <recommendedName>
        <fullName evidence="5">5-formyltetrahydrofolate cyclo-ligase</fullName>
        <ecNumber evidence="5">6.3.3.2</ecNumber>
    </recommendedName>
</protein>
<evidence type="ECO:0000256" key="5">
    <source>
        <dbReference type="RuleBase" id="RU361279"/>
    </source>
</evidence>
<dbReference type="PIRSF" id="PIRSF006806">
    <property type="entry name" value="FTHF_cligase"/>
    <property type="match status" value="1"/>
</dbReference>
<reference evidence="6 7" key="1">
    <citation type="submission" date="2016-04" db="EMBL/GenBank/DDBJ databases">
        <title>Draft genome sequence of freshwater magnetotactic bacteria Magnetospirillum marisnigri SP-1 and Magnetospirillum moscoviense BB-1.</title>
        <authorList>
            <person name="Koziaeva V."/>
            <person name="Dziuba M.V."/>
            <person name="Ivanov T.M."/>
            <person name="Kuznetsov B."/>
            <person name="Grouzdev D.S."/>
        </authorList>
    </citation>
    <scope>NUCLEOTIDE SEQUENCE [LARGE SCALE GENOMIC DNA]</scope>
    <source>
        <strain evidence="6 7">BB-1</strain>
    </source>
</reference>
<dbReference type="SUPFAM" id="SSF100950">
    <property type="entry name" value="NagB/RpiA/CoA transferase-like"/>
    <property type="match status" value="1"/>
</dbReference>
<sequence length="190" mass="20300">MTSPFDKPALRLLARHRRAAAFAARPDAGQALAGFVDDLDIPDSAVVAGYWPMADEIDPRPLMEVLAGTGCRLCLPVVETRAAPLLFRAWQPGQALEPGPHGTFHPAAQAEVVVPGVLLVPLLAFDESLHRLGYGGGYYDRTLQSLRLAGPVRAVGLAFAAQRLDSLPAEADDQRLDAVLTECGLILAEE</sequence>
<comment type="cofactor">
    <cofactor evidence="5">
        <name>Mg(2+)</name>
        <dbReference type="ChEBI" id="CHEBI:18420"/>
    </cofactor>
</comment>
<evidence type="ECO:0000256" key="2">
    <source>
        <dbReference type="ARBA" id="ARBA00022741"/>
    </source>
</evidence>
<dbReference type="GO" id="GO:0035999">
    <property type="term" value="P:tetrahydrofolate interconversion"/>
    <property type="evidence" value="ECO:0007669"/>
    <property type="project" value="TreeGrafter"/>
</dbReference>
<dbReference type="PANTHER" id="PTHR23407">
    <property type="entry name" value="ATPASE INHIBITOR/5-FORMYLTETRAHYDROFOLATE CYCLO-LIGASE"/>
    <property type="match status" value="1"/>
</dbReference>
<dbReference type="InterPro" id="IPR037171">
    <property type="entry name" value="NagB/RpiA_transferase-like"/>
</dbReference>
<comment type="similarity">
    <text evidence="1 5">Belongs to the 5-formyltetrahydrofolate cyclo-ligase family.</text>
</comment>
<proteinExistence type="inferred from homology"/>
<evidence type="ECO:0000313" key="7">
    <source>
        <dbReference type="Proteomes" id="UP000078543"/>
    </source>
</evidence>
<dbReference type="Proteomes" id="UP000078543">
    <property type="component" value="Unassembled WGS sequence"/>
</dbReference>
<comment type="catalytic activity">
    <reaction evidence="5">
        <text>(6S)-5-formyl-5,6,7,8-tetrahydrofolate + ATP = (6R)-5,10-methenyltetrahydrofolate + ADP + phosphate</text>
        <dbReference type="Rhea" id="RHEA:10488"/>
        <dbReference type="ChEBI" id="CHEBI:30616"/>
        <dbReference type="ChEBI" id="CHEBI:43474"/>
        <dbReference type="ChEBI" id="CHEBI:57455"/>
        <dbReference type="ChEBI" id="CHEBI:57457"/>
        <dbReference type="ChEBI" id="CHEBI:456216"/>
        <dbReference type="EC" id="6.3.3.2"/>
    </reaction>
</comment>
<evidence type="ECO:0000256" key="3">
    <source>
        <dbReference type="ARBA" id="ARBA00022840"/>
    </source>
</evidence>
<keyword evidence="5" id="KW-0460">Magnesium</keyword>
<dbReference type="Pfam" id="PF01812">
    <property type="entry name" value="5-FTHF_cyc-lig"/>
    <property type="match status" value="1"/>
</dbReference>
<feature type="binding site" evidence="4">
    <location>
        <begin position="131"/>
        <end position="139"/>
    </location>
    <ligand>
        <name>ATP</name>
        <dbReference type="ChEBI" id="CHEBI:30616"/>
    </ligand>
</feature>
<evidence type="ECO:0000256" key="4">
    <source>
        <dbReference type="PIRSR" id="PIRSR006806-1"/>
    </source>
</evidence>
<dbReference type="GO" id="GO:0005524">
    <property type="term" value="F:ATP binding"/>
    <property type="evidence" value="ECO:0007669"/>
    <property type="project" value="UniProtKB-KW"/>
</dbReference>
<feature type="binding site" evidence="4">
    <location>
        <begin position="7"/>
        <end position="11"/>
    </location>
    <ligand>
        <name>ATP</name>
        <dbReference type="ChEBI" id="CHEBI:30616"/>
    </ligand>
</feature>
<feature type="binding site" evidence="4">
    <location>
        <position position="56"/>
    </location>
    <ligand>
        <name>substrate</name>
    </ligand>
</feature>
<keyword evidence="3 4" id="KW-0067">ATP-binding</keyword>
<dbReference type="RefSeq" id="WP_068501157.1">
    <property type="nucleotide sequence ID" value="NZ_LWQU01000143.1"/>
</dbReference>
<name>A0A178MME3_9PROT</name>
<dbReference type="EMBL" id="LWQU01000143">
    <property type="protein sequence ID" value="OAN49836.1"/>
    <property type="molecule type" value="Genomic_DNA"/>
</dbReference>
<dbReference type="GO" id="GO:0030272">
    <property type="term" value="F:5-formyltetrahydrofolate cyclo-ligase activity"/>
    <property type="evidence" value="ECO:0007669"/>
    <property type="project" value="UniProtKB-EC"/>
</dbReference>
<dbReference type="Gene3D" id="3.40.50.10420">
    <property type="entry name" value="NagB/RpiA/CoA transferase-like"/>
    <property type="match status" value="1"/>
</dbReference>
<dbReference type="AlphaFoldDB" id="A0A178MME3"/>
<dbReference type="EC" id="6.3.3.2" evidence="5"/>
<gene>
    <name evidence="6" type="ORF">A6A05_12995</name>
</gene>